<dbReference type="InterPro" id="IPR036249">
    <property type="entry name" value="Thioredoxin-like_sf"/>
</dbReference>
<evidence type="ECO:0000313" key="2">
    <source>
        <dbReference type="EMBL" id="KAK4218394.1"/>
    </source>
</evidence>
<evidence type="ECO:0000259" key="1">
    <source>
        <dbReference type="Pfam" id="PF01323"/>
    </source>
</evidence>
<dbReference type="SUPFAM" id="SSF52833">
    <property type="entry name" value="Thioredoxin-like"/>
    <property type="match status" value="1"/>
</dbReference>
<dbReference type="Proteomes" id="UP001301769">
    <property type="component" value="Unassembled WGS sequence"/>
</dbReference>
<dbReference type="CDD" id="cd03024">
    <property type="entry name" value="DsbA_FrnE"/>
    <property type="match status" value="1"/>
</dbReference>
<dbReference type="PANTHER" id="PTHR13887:SF41">
    <property type="entry name" value="THIOREDOXIN SUPERFAMILY PROTEIN"/>
    <property type="match status" value="1"/>
</dbReference>
<dbReference type="PANTHER" id="PTHR13887">
    <property type="entry name" value="GLUTATHIONE S-TRANSFERASE KAPPA"/>
    <property type="match status" value="1"/>
</dbReference>
<evidence type="ECO:0000313" key="3">
    <source>
        <dbReference type="Proteomes" id="UP001301769"/>
    </source>
</evidence>
<dbReference type="AlphaFoldDB" id="A0AAN7BC60"/>
<reference evidence="2" key="1">
    <citation type="journal article" date="2023" name="Mol. Phylogenet. Evol.">
        <title>Genome-scale phylogeny and comparative genomics of the fungal order Sordariales.</title>
        <authorList>
            <person name="Hensen N."/>
            <person name="Bonometti L."/>
            <person name="Westerberg I."/>
            <person name="Brannstrom I.O."/>
            <person name="Guillou S."/>
            <person name="Cros-Aarteil S."/>
            <person name="Calhoun S."/>
            <person name="Haridas S."/>
            <person name="Kuo A."/>
            <person name="Mondo S."/>
            <person name="Pangilinan J."/>
            <person name="Riley R."/>
            <person name="LaButti K."/>
            <person name="Andreopoulos B."/>
            <person name="Lipzen A."/>
            <person name="Chen C."/>
            <person name="Yan M."/>
            <person name="Daum C."/>
            <person name="Ng V."/>
            <person name="Clum A."/>
            <person name="Steindorff A."/>
            <person name="Ohm R.A."/>
            <person name="Martin F."/>
            <person name="Silar P."/>
            <person name="Natvig D.O."/>
            <person name="Lalanne C."/>
            <person name="Gautier V."/>
            <person name="Ament-Velasquez S.L."/>
            <person name="Kruys A."/>
            <person name="Hutchinson M.I."/>
            <person name="Powell A.J."/>
            <person name="Barry K."/>
            <person name="Miller A.N."/>
            <person name="Grigoriev I.V."/>
            <person name="Debuchy R."/>
            <person name="Gladieux P."/>
            <person name="Hiltunen Thoren M."/>
            <person name="Johannesson H."/>
        </authorList>
    </citation>
    <scope>NUCLEOTIDE SEQUENCE</scope>
    <source>
        <strain evidence="2">PSN293</strain>
    </source>
</reference>
<accession>A0AAN7BC60</accession>
<reference evidence="2" key="2">
    <citation type="submission" date="2023-05" db="EMBL/GenBank/DDBJ databases">
        <authorList>
            <consortium name="Lawrence Berkeley National Laboratory"/>
            <person name="Steindorff A."/>
            <person name="Hensen N."/>
            <person name="Bonometti L."/>
            <person name="Westerberg I."/>
            <person name="Brannstrom I.O."/>
            <person name="Guillou S."/>
            <person name="Cros-Aarteil S."/>
            <person name="Calhoun S."/>
            <person name="Haridas S."/>
            <person name="Kuo A."/>
            <person name="Mondo S."/>
            <person name="Pangilinan J."/>
            <person name="Riley R."/>
            <person name="Labutti K."/>
            <person name="Andreopoulos B."/>
            <person name="Lipzen A."/>
            <person name="Chen C."/>
            <person name="Yanf M."/>
            <person name="Daum C."/>
            <person name="Ng V."/>
            <person name="Clum A."/>
            <person name="Ohm R."/>
            <person name="Martin F."/>
            <person name="Silar P."/>
            <person name="Natvig D."/>
            <person name="Lalanne C."/>
            <person name="Gautier V."/>
            <person name="Ament-Velasquez S.L."/>
            <person name="Kruys A."/>
            <person name="Hutchinson M.I."/>
            <person name="Powell A.J."/>
            <person name="Barry K."/>
            <person name="Miller A.N."/>
            <person name="Grigoriev I.V."/>
            <person name="Debuchy R."/>
            <person name="Gladieux P."/>
            <person name="Thoren M.H."/>
            <person name="Johannesson H."/>
        </authorList>
    </citation>
    <scope>NUCLEOTIDE SEQUENCE</scope>
    <source>
        <strain evidence="2">PSN293</strain>
    </source>
</reference>
<dbReference type="Pfam" id="PF01323">
    <property type="entry name" value="DSBA"/>
    <property type="match status" value="1"/>
</dbReference>
<gene>
    <name evidence="2" type="ORF">QBC37DRAFT_305889</name>
</gene>
<name>A0AAN7BC60_9PEZI</name>
<dbReference type="GO" id="GO:0016491">
    <property type="term" value="F:oxidoreductase activity"/>
    <property type="evidence" value="ECO:0007669"/>
    <property type="project" value="InterPro"/>
</dbReference>
<feature type="domain" description="DSBA-like thioredoxin" evidence="1">
    <location>
        <begin position="10"/>
        <end position="208"/>
    </location>
</feature>
<dbReference type="InterPro" id="IPR001853">
    <property type="entry name" value="DSBA-like_thioredoxin_dom"/>
</dbReference>
<keyword evidence="3" id="KW-1185">Reference proteome</keyword>
<dbReference type="EMBL" id="MU858053">
    <property type="protein sequence ID" value="KAK4218394.1"/>
    <property type="molecule type" value="Genomic_DNA"/>
</dbReference>
<protein>
    <submittedName>
        <fullName evidence="2">Thioredoxin-like protein</fullName>
    </submittedName>
</protein>
<organism evidence="2 3">
    <name type="scientific">Rhypophila decipiens</name>
    <dbReference type="NCBI Taxonomy" id="261697"/>
    <lineage>
        <taxon>Eukaryota</taxon>
        <taxon>Fungi</taxon>
        <taxon>Dikarya</taxon>
        <taxon>Ascomycota</taxon>
        <taxon>Pezizomycotina</taxon>
        <taxon>Sordariomycetes</taxon>
        <taxon>Sordariomycetidae</taxon>
        <taxon>Sordariales</taxon>
        <taxon>Naviculisporaceae</taxon>
        <taxon>Rhypophila</taxon>
    </lineage>
</organism>
<dbReference type="Gene3D" id="3.40.30.10">
    <property type="entry name" value="Glutaredoxin"/>
    <property type="match status" value="1"/>
</dbReference>
<proteinExistence type="predicted"/>
<sequence length="241" mass="27226">MTKFYIGITADTICPWCYFTKIRLDRAIEIYKRVMPWAADDEFVITWHPFSLDPTLPKDGVDPTMHLEKRFGHERVTFATALLGVVGQGEGINFTLAGKIGPTRDAHRLIQLAKSKSNDMENRLVTELFKAYFEDGRDITSRGLLVSAAERAGLYGYEADSWLKTDKGGDIVDREFRQAALKGISNVPDINIDNRYKFSGIQDTRTFLEVFLRVKKASEWESIPHLGGASWMGKEVIPTST</sequence>
<comment type="caution">
    <text evidence="2">The sequence shown here is derived from an EMBL/GenBank/DDBJ whole genome shotgun (WGS) entry which is preliminary data.</text>
</comment>